<gene>
    <name evidence="15 18" type="primary">mutM</name>
    <name evidence="15" type="synonym">fpg</name>
    <name evidence="18" type="ORF">IAD20_04560</name>
</gene>
<dbReference type="InterPro" id="IPR035937">
    <property type="entry name" value="FPG_N"/>
</dbReference>
<protein>
    <recommendedName>
        <fullName evidence="15">Formamidopyrimidine-DNA glycosylase</fullName>
        <shortName evidence="15">Fapy-DNA glycosylase</shortName>
        <ecNumber evidence="15">3.2.2.23</ecNumber>
    </recommendedName>
    <alternativeName>
        <fullName evidence="15">DNA-(apurinic or apyrimidinic site) lyase MutM</fullName>
        <shortName evidence="15">AP lyase MutM</shortName>
        <ecNumber evidence="15">4.2.99.18</ecNumber>
    </alternativeName>
</protein>
<dbReference type="PROSITE" id="PS51068">
    <property type="entry name" value="FPG_CAT"/>
    <property type="match status" value="1"/>
</dbReference>
<accession>A0A9D1M3V9</accession>
<feature type="active site" description="Schiff-base intermediate with DNA" evidence="15">
    <location>
        <position position="2"/>
    </location>
</feature>
<dbReference type="GO" id="GO:0034039">
    <property type="term" value="F:8-oxo-7,8-dihydroguanine DNA N-glycosylase activity"/>
    <property type="evidence" value="ECO:0007669"/>
    <property type="project" value="TreeGrafter"/>
</dbReference>
<comment type="catalytic activity">
    <reaction evidence="14 15">
        <text>2'-deoxyribonucleotide-(2'-deoxyribose 5'-phosphate)-2'-deoxyribonucleotide-DNA = a 3'-end 2'-deoxyribonucleotide-(2,3-dehydro-2,3-deoxyribose 5'-phosphate)-DNA + a 5'-end 5'-phospho-2'-deoxyribonucleoside-DNA + H(+)</text>
        <dbReference type="Rhea" id="RHEA:66592"/>
        <dbReference type="Rhea" id="RHEA-COMP:13180"/>
        <dbReference type="Rhea" id="RHEA-COMP:16897"/>
        <dbReference type="Rhea" id="RHEA-COMP:17067"/>
        <dbReference type="ChEBI" id="CHEBI:15378"/>
        <dbReference type="ChEBI" id="CHEBI:136412"/>
        <dbReference type="ChEBI" id="CHEBI:157695"/>
        <dbReference type="ChEBI" id="CHEBI:167181"/>
        <dbReference type="EC" id="4.2.99.18"/>
    </reaction>
</comment>
<dbReference type="AlphaFoldDB" id="A0A9D1M3V9"/>
<comment type="caution">
    <text evidence="18">The sequence shown here is derived from an EMBL/GenBank/DDBJ whole genome shotgun (WGS) entry which is preliminary data.</text>
</comment>
<evidence type="ECO:0000256" key="14">
    <source>
        <dbReference type="ARBA" id="ARBA00044632"/>
    </source>
</evidence>
<keyword evidence="5 15" id="KW-0227">DNA damage</keyword>
<dbReference type="GO" id="GO:0006284">
    <property type="term" value="P:base-excision repair"/>
    <property type="evidence" value="ECO:0007669"/>
    <property type="project" value="InterPro"/>
</dbReference>
<dbReference type="SMART" id="SM00898">
    <property type="entry name" value="Fapy_DNA_glyco"/>
    <property type="match status" value="1"/>
</dbReference>
<feature type="domain" description="Formamidopyrimidine-DNA glycosylase catalytic" evidence="17">
    <location>
        <begin position="2"/>
        <end position="114"/>
    </location>
</feature>
<evidence type="ECO:0000256" key="3">
    <source>
        <dbReference type="ARBA" id="ARBA00011245"/>
    </source>
</evidence>
<dbReference type="EC" id="4.2.99.18" evidence="15"/>
<keyword evidence="10 15" id="KW-0234">DNA repair</keyword>
<dbReference type="InterPro" id="IPR012319">
    <property type="entry name" value="FPG_cat"/>
</dbReference>
<evidence type="ECO:0000256" key="9">
    <source>
        <dbReference type="ARBA" id="ARBA00023125"/>
    </source>
</evidence>
<keyword evidence="11 15" id="KW-0456">Lyase</keyword>
<evidence type="ECO:0000256" key="7">
    <source>
        <dbReference type="ARBA" id="ARBA00022801"/>
    </source>
</evidence>
<organism evidence="18 19">
    <name type="scientific">Candidatus Scatocola faecipullorum</name>
    <dbReference type="NCBI Taxonomy" id="2840917"/>
    <lineage>
        <taxon>Bacteria</taxon>
        <taxon>Pseudomonadati</taxon>
        <taxon>Pseudomonadota</taxon>
        <taxon>Alphaproteobacteria</taxon>
        <taxon>Rhodospirillales</taxon>
        <taxon>Rhodospirillaceae</taxon>
        <taxon>Rhodospirillaceae incertae sedis</taxon>
        <taxon>Candidatus Scatocola</taxon>
    </lineage>
</organism>
<dbReference type="Proteomes" id="UP000824107">
    <property type="component" value="Unassembled WGS sequence"/>
</dbReference>
<feature type="binding site" evidence="15">
    <location>
        <position position="154"/>
    </location>
    <ligand>
        <name>DNA</name>
        <dbReference type="ChEBI" id="CHEBI:16991"/>
    </ligand>
</feature>
<evidence type="ECO:0000256" key="4">
    <source>
        <dbReference type="ARBA" id="ARBA00022723"/>
    </source>
</evidence>
<sequence length="279" mass="30839">MPELPEVETIKSAIQKGIGDSNITRVSVNNNRFREIIPEDFAAKITGARITGYRRIAKYIVISLDNGLSIVWHLGMSGRVKISDSLPDKLDKHDHVVIETSGGVLIYNDARRFGMMTYCISDKLAEFPAFKHTGIDPFDQRLTAEYLYEKLKNKKTAIKIALLDQEIICGIGNIYASEALFGASILPTREAGSLSRTECGKLLKAVREVLEKAIKAGGSTLRDYRKPDGSLGYFQNQHCVYNKTGQPCPGCTCSPARTGGIRKIVQGGRSTFYCPTKQK</sequence>
<evidence type="ECO:0000256" key="15">
    <source>
        <dbReference type="HAMAP-Rule" id="MF_00103"/>
    </source>
</evidence>
<keyword evidence="13 15" id="KW-0326">Glycosidase</keyword>
<comment type="similarity">
    <text evidence="2 15">Belongs to the FPG family.</text>
</comment>
<evidence type="ECO:0000256" key="11">
    <source>
        <dbReference type="ARBA" id="ARBA00023239"/>
    </source>
</evidence>
<feature type="active site" description="Proton donor; for delta-elimination activity" evidence="15">
    <location>
        <position position="269"/>
    </location>
</feature>
<name>A0A9D1M3V9_9PROT</name>
<dbReference type="Gene3D" id="3.20.190.10">
    <property type="entry name" value="MutM-like, N-terminal"/>
    <property type="match status" value="1"/>
</dbReference>
<dbReference type="CDD" id="cd08966">
    <property type="entry name" value="EcFpg-like_N"/>
    <property type="match status" value="1"/>
</dbReference>
<evidence type="ECO:0000256" key="2">
    <source>
        <dbReference type="ARBA" id="ARBA00009409"/>
    </source>
</evidence>
<dbReference type="GO" id="GO:0003684">
    <property type="term" value="F:damaged DNA binding"/>
    <property type="evidence" value="ECO:0007669"/>
    <property type="project" value="InterPro"/>
</dbReference>
<dbReference type="FunFam" id="1.10.8.50:FF:000003">
    <property type="entry name" value="Formamidopyrimidine-DNA glycosylase"/>
    <property type="match status" value="1"/>
</dbReference>
<evidence type="ECO:0000256" key="10">
    <source>
        <dbReference type="ARBA" id="ARBA00023204"/>
    </source>
</evidence>
<reference evidence="18" key="1">
    <citation type="submission" date="2020-10" db="EMBL/GenBank/DDBJ databases">
        <authorList>
            <person name="Gilroy R."/>
        </authorList>
    </citation>
    <scope>NUCLEOTIDE SEQUENCE</scope>
    <source>
        <strain evidence="18">ChiW3-316</strain>
    </source>
</reference>
<dbReference type="SMART" id="SM01232">
    <property type="entry name" value="H2TH"/>
    <property type="match status" value="1"/>
</dbReference>
<dbReference type="SUPFAM" id="SSF46946">
    <property type="entry name" value="S13-like H2TH domain"/>
    <property type="match status" value="1"/>
</dbReference>
<feature type="active site" description="Proton donor" evidence="15">
    <location>
        <position position="3"/>
    </location>
</feature>
<dbReference type="NCBIfam" id="NF002211">
    <property type="entry name" value="PRK01103.1"/>
    <property type="match status" value="1"/>
</dbReference>
<dbReference type="InterPro" id="IPR010979">
    <property type="entry name" value="Ribosomal_uS13-like_H2TH"/>
</dbReference>
<dbReference type="Pfam" id="PF01149">
    <property type="entry name" value="Fapy_DNA_glyco"/>
    <property type="match status" value="1"/>
</dbReference>
<feature type="binding site" evidence="15">
    <location>
        <position position="111"/>
    </location>
    <ligand>
        <name>DNA</name>
        <dbReference type="ChEBI" id="CHEBI:16991"/>
    </ligand>
</feature>
<dbReference type="SUPFAM" id="SSF81624">
    <property type="entry name" value="N-terminal domain of MutM-like DNA repair proteins"/>
    <property type="match status" value="1"/>
</dbReference>
<dbReference type="NCBIfam" id="TIGR00577">
    <property type="entry name" value="fpg"/>
    <property type="match status" value="1"/>
</dbReference>
<comment type="function">
    <text evidence="15">Involved in base excision repair of DNA damaged by oxidation or by mutagenic agents. Acts as DNA glycosylase that recognizes and removes damaged bases. Has a preference for oxidized purines, such as 7,8-dihydro-8-oxoguanine (8-oxoG). Has AP (apurinic/apyrimidinic) lyase activity and introduces nicks in the DNA strand. Cleaves the DNA backbone by beta-delta elimination to generate a single-strand break at the site of the removed base with both 3'- and 5'-phosphates.</text>
</comment>
<dbReference type="EMBL" id="DVNC01000029">
    <property type="protein sequence ID" value="HIU53335.1"/>
    <property type="molecule type" value="Genomic_DNA"/>
</dbReference>
<evidence type="ECO:0000256" key="6">
    <source>
        <dbReference type="ARBA" id="ARBA00022771"/>
    </source>
</evidence>
<evidence type="ECO:0000259" key="16">
    <source>
        <dbReference type="PROSITE" id="PS51066"/>
    </source>
</evidence>
<dbReference type="GO" id="GO:0008270">
    <property type="term" value="F:zinc ion binding"/>
    <property type="evidence" value="ECO:0007669"/>
    <property type="project" value="UniProtKB-UniRule"/>
</dbReference>
<dbReference type="PANTHER" id="PTHR22993">
    <property type="entry name" value="FORMAMIDOPYRIMIDINE-DNA GLYCOSYLASE"/>
    <property type="match status" value="1"/>
</dbReference>
<comment type="catalytic activity">
    <reaction evidence="1 15">
        <text>Hydrolysis of DNA containing ring-opened 7-methylguanine residues, releasing 2,6-diamino-4-hydroxy-5-(N-methyl)formamidopyrimidine.</text>
        <dbReference type="EC" id="3.2.2.23"/>
    </reaction>
</comment>
<evidence type="ECO:0000259" key="17">
    <source>
        <dbReference type="PROSITE" id="PS51068"/>
    </source>
</evidence>
<keyword evidence="6 15" id="KW-0863">Zinc-finger</keyword>
<dbReference type="InterPro" id="IPR020629">
    <property type="entry name" value="FPG_Glyclase"/>
</dbReference>
<evidence type="ECO:0000256" key="8">
    <source>
        <dbReference type="ARBA" id="ARBA00022833"/>
    </source>
</evidence>
<comment type="subunit">
    <text evidence="3 15">Monomer.</text>
</comment>
<dbReference type="PROSITE" id="PS51066">
    <property type="entry name" value="ZF_FPG_2"/>
    <property type="match status" value="1"/>
</dbReference>
<feature type="active site" description="Proton donor; for beta-elimination activity" evidence="15">
    <location>
        <position position="58"/>
    </location>
</feature>
<dbReference type="GO" id="GO:0140078">
    <property type="term" value="F:class I DNA-(apurinic or apyrimidinic site) endonuclease activity"/>
    <property type="evidence" value="ECO:0007669"/>
    <property type="project" value="UniProtKB-EC"/>
</dbReference>
<feature type="domain" description="FPG-type" evidence="16">
    <location>
        <begin position="239"/>
        <end position="279"/>
    </location>
</feature>
<dbReference type="Gene3D" id="1.10.8.50">
    <property type="match status" value="1"/>
</dbReference>
<evidence type="ECO:0000256" key="13">
    <source>
        <dbReference type="ARBA" id="ARBA00023295"/>
    </source>
</evidence>
<dbReference type="InterPro" id="IPR000214">
    <property type="entry name" value="Znf_DNA_glyclase/AP_lyase"/>
</dbReference>
<keyword evidence="12 15" id="KW-0511">Multifunctional enzyme</keyword>
<dbReference type="Pfam" id="PF06831">
    <property type="entry name" value="H2TH"/>
    <property type="match status" value="1"/>
</dbReference>
<reference evidence="18" key="2">
    <citation type="journal article" date="2021" name="PeerJ">
        <title>Extensive microbial diversity within the chicken gut microbiome revealed by metagenomics and culture.</title>
        <authorList>
            <person name="Gilroy R."/>
            <person name="Ravi A."/>
            <person name="Getino M."/>
            <person name="Pursley I."/>
            <person name="Horton D.L."/>
            <person name="Alikhan N.F."/>
            <person name="Baker D."/>
            <person name="Gharbi K."/>
            <person name="Hall N."/>
            <person name="Watson M."/>
            <person name="Adriaenssens E.M."/>
            <person name="Foster-Nyarko E."/>
            <person name="Jarju S."/>
            <person name="Secka A."/>
            <person name="Antonio M."/>
            <person name="Oren A."/>
            <person name="Chaudhuri R.R."/>
            <person name="La Ragione R."/>
            <person name="Hildebrand F."/>
            <person name="Pallen M.J."/>
        </authorList>
    </citation>
    <scope>NUCLEOTIDE SEQUENCE</scope>
    <source>
        <strain evidence="18">ChiW3-316</strain>
    </source>
</reference>
<feature type="binding site" evidence="15">
    <location>
        <position position="93"/>
    </location>
    <ligand>
        <name>DNA</name>
        <dbReference type="ChEBI" id="CHEBI:16991"/>
    </ligand>
</feature>
<dbReference type="EC" id="3.2.2.23" evidence="15"/>
<keyword evidence="8 15" id="KW-0862">Zinc</keyword>
<dbReference type="HAMAP" id="MF_00103">
    <property type="entry name" value="Fapy_DNA_glycosyl"/>
    <property type="match status" value="1"/>
</dbReference>
<evidence type="ECO:0000256" key="5">
    <source>
        <dbReference type="ARBA" id="ARBA00022763"/>
    </source>
</evidence>
<keyword evidence="7 15" id="KW-0378">Hydrolase</keyword>
<keyword evidence="9 15" id="KW-0238">DNA-binding</keyword>
<comment type="cofactor">
    <cofactor evidence="15">
        <name>Zn(2+)</name>
        <dbReference type="ChEBI" id="CHEBI:29105"/>
    </cofactor>
    <text evidence="15">Binds 1 zinc ion per subunit.</text>
</comment>
<dbReference type="SUPFAM" id="SSF57716">
    <property type="entry name" value="Glucocorticoid receptor-like (DNA-binding domain)"/>
    <property type="match status" value="1"/>
</dbReference>
<evidence type="ECO:0000313" key="18">
    <source>
        <dbReference type="EMBL" id="HIU53335.1"/>
    </source>
</evidence>
<evidence type="ECO:0000256" key="1">
    <source>
        <dbReference type="ARBA" id="ARBA00001668"/>
    </source>
</evidence>
<dbReference type="PANTHER" id="PTHR22993:SF9">
    <property type="entry name" value="FORMAMIDOPYRIMIDINE-DNA GLYCOSYLASE"/>
    <property type="match status" value="1"/>
</dbReference>
<evidence type="ECO:0000256" key="12">
    <source>
        <dbReference type="ARBA" id="ARBA00023268"/>
    </source>
</evidence>
<proteinExistence type="inferred from homology"/>
<keyword evidence="4 15" id="KW-0479">Metal-binding</keyword>
<evidence type="ECO:0000313" key="19">
    <source>
        <dbReference type="Proteomes" id="UP000824107"/>
    </source>
</evidence>
<dbReference type="InterPro" id="IPR015886">
    <property type="entry name" value="H2TH_FPG"/>
</dbReference>